<organism evidence="8 9">
    <name type="scientific">Stegodyphus mimosarum</name>
    <name type="common">African social velvet spider</name>
    <dbReference type="NCBI Taxonomy" id="407821"/>
    <lineage>
        <taxon>Eukaryota</taxon>
        <taxon>Metazoa</taxon>
        <taxon>Ecdysozoa</taxon>
        <taxon>Arthropoda</taxon>
        <taxon>Chelicerata</taxon>
        <taxon>Arachnida</taxon>
        <taxon>Araneae</taxon>
        <taxon>Araneomorphae</taxon>
        <taxon>Entelegynae</taxon>
        <taxon>Eresoidea</taxon>
        <taxon>Eresidae</taxon>
        <taxon>Stegodyphus</taxon>
    </lineage>
</organism>
<dbReference type="SMART" id="SM01332">
    <property type="entry name" value="Cyclin_C"/>
    <property type="match status" value="1"/>
</dbReference>
<dbReference type="GO" id="GO:0016538">
    <property type="term" value="F:cyclin-dependent protein serine/threonine kinase regulator activity"/>
    <property type="evidence" value="ECO:0007669"/>
    <property type="project" value="InterPro"/>
</dbReference>
<evidence type="ECO:0000313" key="9">
    <source>
        <dbReference type="Proteomes" id="UP000054359"/>
    </source>
</evidence>
<name>A0A087SUW0_STEMI</name>
<evidence type="ECO:0000256" key="3">
    <source>
        <dbReference type="ARBA" id="ARBA00023306"/>
    </source>
</evidence>
<dbReference type="Proteomes" id="UP000054359">
    <property type="component" value="Unassembled WGS sequence"/>
</dbReference>
<dbReference type="Pfam" id="PF00134">
    <property type="entry name" value="Cyclin_N"/>
    <property type="match status" value="1"/>
</dbReference>
<dbReference type="InterPro" id="IPR048258">
    <property type="entry name" value="Cyclins_cyclin-box"/>
</dbReference>
<comment type="similarity">
    <text evidence="4">Belongs to the cyclin family.</text>
</comment>
<dbReference type="GO" id="GO:0051301">
    <property type="term" value="P:cell division"/>
    <property type="evidence" value="ECO:0007669"/>
    <property type="project" value="UniProtKB-KW"/>
</dbReference>
<feature type="region of interest" description="Disordered" evidence="5">
    <location>
        <begin position="101"/>
        <end position="129"/>
    </location>
</feature>
<dbReference type="PROSITE" id="PS00292">
    <property type="entry name" value="CYCLINS"/>
    <property type="match status" value="1"/>
</dbReference>
<gene>
    <name evidence="8" type="ORF">X975_02515</name>
</gene>
<feature type="domain" description="Cyclin-like" evidence="6">
    <location>
        <begin position="280"/>
        <end position="362"/>
    </location>
</feature>
<accession>A0A087SUW0</accession>
<dbReference type="Gene3D" id="1.10.472.10">
    <property type="entry name" value="Cyclin-like"/>
    <property type="match status" value="2"/>
</dbReference>
<dbReference type="EMBL" id="KK112065">
    <property type="protein sequence ID" value="KFM56649.1"/>
    <property type="molecule type" value="Genomic_DNA"/>
</dbReference>
<protein>
    <submittedName>
        <fullName evidence="8">Cyclin-A2</fullName>
    </submittedName>
</protein>
<evidence type="ECO:0000259" key="6">
    <source>
        <dbReference type="SMART" id="SM00385"/>
    </source>
</evidence>
<dbReference type="GO" id="GO:0044772">
    <property type="term" value="P:mitotic cell cycle phase transition"/>
    <property type="evidence" value="ECO:0007669"/>
    <property type="project" value="InterPro"/>
</dbReference>
<feature type="non-terminal residue" evidence="8">
    <location>
        <position position="398"/>
    </location>
</feature>
<evidence type="ECO:0000256" key="5">
    <source>
        <dbReference type="SAM" id="MobiDB-lite"/>
    </source>
</evidence>
<dbReference type="CDD" id="cd20504">
    <property type="entry name" value="CYCLIN_CCNA_rpt1"/>
    <property type="match status" value="1"/>
</dbReference>
<dbReference type="InterPro" id="IPR039361">
    <property type="entry name" value="Cyclin"/>
</dbReference>
<dbReference type="SMART" id="SM00385">
    <property type="entry name" value="CYCLIN"/>
    <property type="match status" value="2"/>
</dbReference>
<keyword evidence="9" id="KW-1185">Reference proteome</keyword>
<dbReference type="InterPro" id="IPR004367">
    <property type="entry name" value="Cyclin_C-dom"/>
</dbReference>
<dbReference type="InterPro" id="IPR013763">
    <property type="entry name" value="Cyclin-like_dom"/>
</dbReference>
<dbReference type="STRING" id="407821.A0A087SUW0"/>
<dbReference type="PIRSF" id="PIRSF001771">
    <property type="entry name" value="Cyclin_A_B_D_E"/>
    <property type="match status" value="1"/>
</dbReference>
<dbReference type="OrthoDB" id="6437110at2759"/>
<dbReference type="AlphaFoldDB" id="A0A087SUW0"/>
<dbReference type="InterPro" id="IPR006671">
    <property type="entry name" value="Cyclin_N"/>
</dbReference>
<keyword evidence="3" id="KW-0131">Cell cycle</keyword>
<proteinExistence type="inferred from homology"/>
<reference evidence="8 9" key="1">
    <citation type="submission" date="2013-11" db="EMBL/GenBank/DDBJ databases">
        <title>Genome sequencing of Stegodyphus mimosarum.</title>
        <authorList>
            <person name="Bechsgaard J."/>
        </authorList>
    </citation>
    <scope>NUCLEOTIDE SEQUENCE [LARGE SCALE GENOMIC DNA]</scope>
</reference>
<dbReference type="InterPro" id="IPR046965">
    <property type="entry name" value="Cyclin_A/B-like"/>
</dbReference>
<evidence type="ECO:0000256" key="2">
    <source>
        <dbReference type="ARBA" id="ARBA00023127"/>
    </source>
</evidence>
<feature type="domain" description="Cyclin-like" evidence="6">
    <location>
        <begin position="183"/>
        <end position="267"/>
    </location>
</feature>
<dbReference type="SUPFAM" id="SSF47954">
    <property type="entry name" value="Cyclin-like"/>
    <property type="match status" value="2"/>
</dbReference>
<keyword evidence="1" id="KW-0132">Cell division</keyword>
<dbReference type="PANTHER" id="PTHR10177">
    <property type="entry name" value="CYCLINS"/>
    <property type="match status" value="1"/>
</dbReference>
<sequence length="398" mass="45332">MAENIPDKRLALAAVQQKRYLNGDPLKRTALSVIDGNKNFERNPDQGIKKFIEKRPLRSCQLNKRANGLKSSAFSIFEDENSALPLNDEIQESAVQETEVLPVSVSSRNEKEETKASLQVLEPSNETNREKSEDKVYSLLWCSPYKADIYSYLKEVEKKCRPRPTYMLKQPDITHNMRSVLVDWLIEVGEEYKLQAQTIHLAVSYVDRFLSRMSVLRGKLQLVGTSCMFIAAKYEEIYPPELKDFAYITDDTYTKKQILRMEHLILKVLAFDIAPPTAYSFLQIFCCMASAPELVSNLAQYLCEISLLDGDPFLKFLPSEIAASSLALANFKLGSSAWSEDLEKLTGFSLSDLKNVIKCLYGSWCIVSAYPQQAVYEKYCKNKFHCVSAIQYPKELIL</sequence>
<evidence type="ECO:0000256" key="4">
    <source>
        <dbReference type="RuleBase" id="RU000383"/>
    </source>
</evidence>
<evidence type="ECO:0000256" key="1">
    <source>
        <dbReference type="ARBA" id="ARBA00022618"/>
    </source>
</evidence>
<keyword evidence="2 4" id="KW-0195">Cyclin</keyword>
<evidence type="ECO:0000259" key="7">
    <source>
        <dbReference type="SMART" id="SM01332"/>
    </source>
</evidence>
<feature type="domain" description="Cyclin C-terminal" evidence="7">
    <location>
        <begin position="276"/>
        <end position="393"/>
    </location>
</feature>
<dbReference type="Pfam" id="PF02984">
    <property type="entry name" value="Cyclin_C"/>
    <property type="match status" value="1"/>
</dbReference>
<dbReference type="FunFam" id="1.10.472.10:FF:000001">
    <property type="entry name" value="G2/mitotic-specific cyclin"/>
    <property type="match status" value="1"/>
</dbReference>
<dbReference type="InterPro" id="IPR036915">
    <property type="entry name" value="Cyclin-like_sf"/>
</dbReference>
<dbReference type="OMA" id="DQYMTPE"/>
<evidence type="ECO:0000313" key="8">
    <source>
        <dbReference type="EMBL" id="KFM56649.1"/>
    </source>
</evidence>